<dbReference type="Pfam" id="PF13484">
    <property type="entry name" value="Fer4_16"/>
    <property type="match status" value="1"/>
</dbReference>
<feature type="domain" description="4Fe-4S ferredoxin-type" evidence="4">
    <location>
        <begin position="175"/>
        <end position="204"/>
    </location>
</feature>
<keyword evidence="6" id="KW-1185">Reference proteome</keyword>
<evidence type="ECO:0000256" key="1">
    <source>
        <dbReference type="ARBA" id="ARBA00022723"/>
    </source>
</evidence>
<keyword evidence="2" id="KW-0408">Iron</keyword>
<name>A0A1M6JH42_9FIRM</name>
<evidence type="ECO:0000256" key="2">
    <source>
        <dbReference type="ARBA" id="ARBA00023004"/>
    </source>
</evidence>
<dbReference type="PROSITE" id="PS51379">
    <property type="entry name" value="4FE4S_FER_2"/>
    <property type="match status" value="1"/>
</dbReference>
<evidence type="ECO:0000259" key="4">
    <source>
        <dbReference type="PROSITE" id="PS51379"/>
    </source>
</evidence>
<evidence type="ECO:0000313" key="5">
    <source>
        <dbReference type="EMBL" id="SHJ46004.1"/>
    </source>
</evidence>
<proteinExistence type="predicted"/>
<dbReference type="EMBL" id="FQYT01000022">
    <property type="protein sequence ID" value="SHJ46004.1"/>
    <property type="molecule type" value="Genomic_DNA"/>
</dbReference>
<dbReference type="PANTHER" id="PTHR42827:SF1">
    <property type="entry name" value="IRON-SULFUR CLUSTER-BINDING PROTEIN"/>
    <property type="match status" value="1"/>
</dbReference>
<protein>
    <submittedName>
        <fullName evidence="5">4Fe-4S binding domain-containing protein</fullName>
    </submittedName>
</protein>
<gene>
    <name evidence="5" type="ORF">SAMN02745691_01996</name>
</gene>
<dbReference type="PROSITE" id="PS00198">
    <property type="entry name" value="4FE4S_FER_1"/>
    <property type="match status" value="1"/>
</dbReference>
<dbReference type="OrthoDB" id="9784571at2"/>
<reference evidence="5 6" key="1">
    <citation type="submission" date="2016-11" db="EMBL/GenBank/DDBJ databases">
        <authorList>
            <person name="Jaros S."/>
            <person name="Januszkiewicz K."/>
            <person name="Wedrychowicz H."/>
        </authorList>
    </citation>
    <scope>NUCLEOTIDE SEQUENCE [LARGE SCALE GENOMIC DNA]</scope>
    <source>
        <strain evidence="5 6">DSM 15970</strain>
    </source>
</reference>
<dbReference type="Proteomes" id="UP000184342">
    <property type="component" value="Unassembled WGS sequence"/>
</dbReference>
<evidence type="ECO:0000313" key="6">
    <source>
        <dbReference type="Proteomes" id="UP000184342"/>
    </source>
</evidence>
<dbReference type="GO" id="GO:0046872">
    <property type="term" value="F:metal ion binding"/>
    <property type="evidence" value="ECO:0007669"/>
    <property type="project" value="UniProtKB-KW"/>
</dbReference>
<evidence type="ECO:0000256" key="3">
    <source>
        <dbReference type="ARBA" id="ARBA00023014"/>
    </source>
</evidence>
<dbReference type="InterPro" id="IPR017896">
    <property type="entry name" value="4Fe4S_Fe-S-bd"/>
</dbReference>
<dbReference type="STRING" id="1122934.SAMN02745691_01996"/>
<accession>A0A1M6JH42</accession>
<dbReference type="SUPFAM" id="SSF54862">
    <property type="entry name" value="4Fe-4S ferredoxins"/>
    <property type="match status" value="1"/>
</dbReference>
<organism evidence="5 6">
    <name type="scientific">Parasporobacterium paucivorans DSM 15970</name>
    <dbReference type="NCBI Taxonomy" id="1122934"/>
    <lineage>
        <taxon>Bacteria</taxon>
        <taxon>Bacillati</taxon>
        <taxon>Bacillota</taxon>
        <taxon>Clostridia</taxon>
        <taxon>Lachnospirales</taxon>
        <taxon>Lachnospiraceae</taxon>
        <taxon>Parasporobacterium</taxon>
    </lineage>
</organism>
<dbReference type="Gene3D" id="3.30.70.20">
    <property type="match status" value="1"/>
</dbReference>
<dbReference type="GO" id="GO:0051536">
    <property type="term" value="F:iron-sulfur cluster binding"/>
    <property type="evidence" value="ECO:0007669"/>
    <property type="project" value="UniProtKB-KW"/>
</dbReference>
<dbReference type="AlphaFoldDB" id="A0A1M6JH42"/>
<dbReference type="PANTHER" id="PTHR42827">
    <property type="entry name" value="IRON-SULFUR CLUSTER-BINDING PROTEIN-RELATED"/>
    <property type="match status" value="1"/>
</dbReference>
<keyword evidence="3" id="KW-0411">Iron-sulfur</keyword>
<keyword evidence="1" id="KW-0479">Metal-binding</keyword>
<sequence>MRAQWSKRRKKEDLIIPDLYLEKNEEMQNRRDLTFLIQEAAFAEKIPFFHILDCDLLADGKKARSIIFLGIPLYEPLLLMEQSIYGTDGESKCTMAQKKVESYLRNFSDKLEILGYNTVIKLPDILPDDEANRLFEMTKTGFVGKNHRFIVEDYGCRNYIGYILSDAPLMGGDYRYPEYDENLCGGCTLCLDQCPGGALKENGFTKERCENYRENSKNQVEIAAKSIRKCDVCYACCPIGTKTRWQSADSSV</sequence>
<dbReference type="InterPro" id="IPR017900">
    <property type="entry name" value="4Fe4S_Fe_S_CS"/>
</dbReference>